<dbReference type="GO" id="GO:0003700">
    <property type="term" value="F:DNA-binding transcription factor activity"/>
    <property type="evidence" value="ECO:0007669"/>
    <property type="project" value="InterPro"/>
</dbReference>
<dbReference type="AlphaFoldDB" id="A0A931MDY2"/>
<feature type="domain" description="HTH arsR-type" evidence="4">
    <location>
        <begin position="1"/>
        <end position="88"/>
    </location>
</feature>
<dbReference type="RefSeq" id="WP_196992038.1">
    <property type="nucleotide sequence ID" value="NZ_JADWYR010000002.1"/>
</dbReference>
<dbReference type="InterPro" id="IPR011991">
    <property type="entry name" value="ArsR-like_HTH"/>
</dbReference>
<dbReference type="Pfam" id="PF12840">
    <property type="entry name" value="HTH_20"/>
    <property type="match status" value="1"/>
</dbReference>
<evidence type="ECO:0000256" key="1">
    <source>
        <dbReference type="ARBA" id="ARBA00023015"/>
    </source>
</evidence>
<dbReference type="CDD" id="cd00090">
    <property type="entry name" value="HTH_ARSR"/>
    <property type="match status" value="1"/>
</dbReference>
<evidence type="ECO:0000259" key="4">
    <source>
        <dbReference type="PROSITE" id="PS50987"/>
    </source>
</evidence>
<dbReference type="Gene3D" id="1.10.10.10">
    <property type="entry name" value="Winged helix-like DNA-binding domain superfamily/Winged helix DNA-binding domain"/>
    <property type="match status" value="1"/>
</dbReference>
<dbReference type="GO" id="GO:0003677">
    <property type="term" value="F:DNA binding"/>
    <property type="evidence" value="ECO:0007669"/>
    <property type="project" value="UniProtKB-KW"/>
</dbReference>
<dbReference type="InterPro" id="IPR001845">
    <property type="entry name" value="HTH_ArsR_DNA-bd_dom"/>
</dbReference>
<evidence type="ECO:0000313" key="5">
    <source>
        <dbReference type="EMBL" id="MBG9377979.1"/>
    </source>
</evidence>
<dbReference type="InterPro" id="IPR051081">
    <property type="entry name" value="HTH_MetalResp_TranReg"/>
</dbReference>
<dbReference type="EMBL" id="JADWYR010000002">
    <property type="protein sequence ID" value="MBG9377979.1"/>
    <property type="molecule type" value="Genomic_DNA"/>
</dbReference>
<dbReference type="InterPro" id="IPR036388">
    <property type="entry name" value="WH-like_DNA-bd_sf"/>
</dbReference>
<dbReference type="SUPFAM" id="SSF46785">
    <property type="entry name" value="Winged helix' DNA-binding domain"/>
    <property type="match status" value="1"/>
</dbReference>
<dbReference type="PRINTS" id="PR00778">
    <property type="entry name" value="HTHARSR"/>
</dbReference>
<dbReference type="PANTHER" id="PTHR33154:SF33">
    <property type="entry name" value="TRANSCRIPTIONAL REPRESSOR SDPR"/>
    <property type="match status" value="1"/>
</dbReference>
<evidence type="ECO:0000256" key="2">
    <source>
        <dbReference type="ARBA" id="ARBA00023125"/>
    </source>
</evidence>
<dbReference type="SMART" id="SM00418">
    <property type="entry name" value="HTH_ARSR"/>
    <property type="match status" value="1"/>
</dbReference>
<name>A0A931MDY2_9BACT</name>
<keyword evidence="3" id="KW-0804">Transcription</keyword>
<keyword evidence="6" id="KW-1185">Reference proteome</keyword>
<gene>
    <name evidence="5" type="ORF">I5907_17200</name>
</gene>
<evidence type="ECO:0000313" key="6">
    <source>
        <dbReference type="Proteomes" id="UP000628448"/>
    </source>
</evidence>
<comment type="caution">
    <text evidence="5">The sequence shown here is derived from an EMBL/GenBank/DDBJ whole genome shotgun (WGS) entry which is preliminary data.</text>
</comment>
<organism evidence="5 6">
    <name type="scientific">Panacibacter microcysteis</name>
    <dbReference type="NCBI Taxonomy" id="2793269"/>
    <lineage>
        <taxon>Bacteria</taxon>
        <taxon>Pseudomonadati</taxon>
        <taxon>Bacteroidota</taxon>
        <taxon>Chitinophagia</taxon>
        <taxon>Chitinophagales</taxon>
        <taxon>Chitinophagaceae</taxon>
        <taxon>Panacibacter</taxon>
    </lineage>
</organism>
<dbReference type="InterPro" id="IPR036390">
    <property type="entry name" value="WH_DNA-bd_sf"/>
</dbReference>
<dbReference type="PROSITE" id="PS50987">
    <property type="entry name" value="HTH_ARSR_2"/>
    <property type="match status" value="1"/>
</dbReference>
<keyword evidence="1" id="KW-0805">Transcription regulation</keyword>
<dbReference type="Proteomes" id="UP000628448">
    <property type="component" value="Unassembled WGS sequence"/>
</dbReference>
<dbReference type="NCBIfam" id="NF033788">
    <property type="entry name" value="HTH_metalloreg"/>
    <property type="match status" value="1"/>
</dbReference>
<reference evidence="5" key="1">
    <citation type="submission" date="2020-11" db="EMBL/GenBank/DDBJ databases">
        <title>Bacterial whole genome sequence for Panacibacter sp. DH6.</title>
        <authorList>
            <person name="Le V."/>
            <person name="Ko S."/>
            <person name="Ahn C.-Y."/>
            <person name="Oh H.-M."/>
        </authorList>
    </citation>
    <scope>NUCLEOTIDE SEQUENCE</scope>
    <source>
        <strain evidence="5">DH6</strain>
    </source>
</reference>
<protein>
    <submittedName>
        <fullName evidence="5">Winged helix-turn-helix transcriptional regulator</fullName>
    </submittedName>
</protein>
<evidence type="ECO:0000256" key="3">
    <source>
        <dbReference type="ARBA" id="ARBA00023163"/>
    </source>
</evidence>
<dbReference type="PANTHER" id="PTHR33154">
    <property type="entry name" value="TRANSCRIPTIONAL REGULATOR, ARSR FAMILY"/>
    <property type="match status" value="1"/>
</dbReference>
<sequence length="106" mass="12680">MRRDIFQAIADPTRRAIIALIALQAMTPNAIAENFHTTRQAVSKHLRILTECELVKQEQQGREIYYSLEIDKMKEIDQWLNQFRKMWETRFNQLDKVLSTMKKQKK</sequence>
<keyword evidence="2" id="KW-0238">DNA-binding</keyword>
<proteinExistence type="predicted"/>
<accession>A0A931MDY2</accession>